<evidence type="ECO:0000256" key="15">
    <source>
        <dbReference type="ARBA" id="ARBA00032324"/>
    </source>
</evidence>
<comment type="caution">
    <text evidence="21">The sequence shown here is derived from an EMBL/GenBank/DDBJ whole genome shotgun (WGS) entry which is preliminary data.</text>
</comment>
<evidence type="ECO:0000259" key="20">
    <source>
        <dbReference type="Pfam" id="PF08245"/>
    </source>
</evidence>
<keyword evidence="7 17" id="KW-0963">Cytoplasm</keyword>
<dbReference type="InterPro" id="IPR036615">
    <property type="entry name" value="Mur_ligase_C_dom_sf"/>
</dbReference>
<keyword evidence="12 17" id="KW-0573">Peptidoglycan synthesis</keyword>
<evidence type="ECO:0000256" key="11">
    <source>
        <dbReference type="ARBA" id="ARBA00022960"/>
    </source>
</evidence>
<dbReference type="PANTHER" id="PTHR43692:SF1">
    <property type="entry name" value="UDP-N-ACETYLMURAMOYLALANINE--D-GLUTAMATE LIGASE"/>
    <property type="match status" value="1"/>
</dbReference>
<accession>A0A318KSK4</accession>
<dbReference type="GO" id="GO:0005737">
    <property type="term" value="C:cytoplasm"/>
    <property type="evidence" value="ECO:0007669"/>
    <property type="project" value="UniProtKB-SubCell"/>
</dbReference>
<dbReference type="HAMAP" id="MF_00639">
    <property type="entry name" value="MurD"/>
    <property type="match status" value="1"/>
</dbReference>
<evidence type="ECO:0000256" key="2">
    <source>
        <dbReference type="ARBA" id="ARBA00004496"/>
    </source>
</evidence>
<dbReference type="SUPFAM" id="SSF51984">
    <property type="entry name" value="MurCD N-terminal domain"/>
    <property type="match status" value="1"/>
</dbReference>
<name>A0A318KSK4_9FIRM</name>
<evidence type="ECO:0000256" key="12">
    <source>
        <dbReference type="ARBA" id="ARBA00022984"/>
    </source>
</evidence>
<dbReference type="GO" id="GO:0008360">
    <property type="term" value="P:regulation of cell shape"/>
    <property type="evidence" value="ECO:0007669"/>
    <property type="project" value="UniProtKB-KW"/>
</dbReference>
<evidence type="ECO:0000313" key="21">
    <source>
        <dbReference type="EMBL" id="PXX75218.1"/>
    </source>
</evidence>
<comment type="pathway">
    <text evidence="3 17 18">Cell wall biogenesis; peptidoglycan biosynthesis.</text>
</comment>
<dbReference type="EMBL" id="QJKH01000019">
    <property type="protein sequence ID" value="PXX75218.1"/>
    <property type="molecule type" value="Genomic_DNA"/>
</dbReference>
<dbReference type="Pfam" id="PF08245">
    <property type="entry name" value="Mur_ligase_M"/>
    <property type="match status" value="1"/>
</dbReference>
<dbReference type="GO" id="GO:0008764">
    <property type="term" value="F:UDP-N-acetylmuramoylalanine-D-glutamate ligase activity"/>
    <property type="evidence" value="ECO:0007669"/>
    <property type="project" value="UniProtKB-UniRule"/>
</dbReference>
<evidence type="ECO:0000256" key="14">
    <source>
        <dbReference type="ARBA" id="ARBA00030398"/>
    </source>
</evidence>
<feature type="domain" description="Mur ligase C-terminal" evidence="19">
    <location>
        <begin position="302"/>
        <end position="410"/>
    </location>
</feature>
<organism evidence="21 22">
    <name type="scientific">Dielma fastidiosa</name>
    <dbReference type="NCBI Taxonomy" id="1034346"/>
    <lineage>
        <taxon>Bacteria</taxon>
        <taxon>Bacillati</taxon>
        <taxon>Bacillota</taxon>
        <taxon>Erysipelotrichia</taxon>
        <taxon>Erysipelotrichales</taxon>
        <taxon>Erysipelotrichaceae</taxon>
        <taxon>Dielma</taxon>
    </lineage>
</organism>
<dbReference type="OrthoDB" id="9809796at2"/>
<dbReference type="Pfam" id="PF02875">
    <property type="entry name" value="Mur_ligase_C"/>
    <property type="match status" value="1"/>
</dbReference>
<sequence>MATCLVIGNAKSGNAAARLLNQKGYTVTLTDMQRIPDKEELETLGIRVVDEGHPDFLFNDDYAFIVKNPGIKYSVPIIRYFVEHQVKIYTEIEIASWYAEKFHYGAVTGTNGKTTITSMLYECLKANGRCEAAGNIGTPLSELALKYGNEEKDIALELSNFQLLGIESFHPEAAVVCNLAPDHLDYMNSVEEYYASKFRIAMNQRGDDWFLRNVDDPIVMQYARDLKCKIIDFSLLRTDTPLCIKDGCAWLFDKRLFKLDDLKVVGMHNVSNAMIAGAMAVKLGVSFKDVEQALTSFKGIEHRIEYVGEKNGVSFYNDSKATNTQAAAIGIASFPKNILLLAGGHDKGIPFEEMRAYDDRIKCCLAFGETKAKIAEIFTRSKQCETMFDALNEAWQMSAPGDVILLSPACSSYDQFDNYEQRGDLFKEAVLKIIHE</sequence>
<evidence type="ECO:0000259" key="19">
    <source>
        <dbReference type="Pfam" id="PF02875"/>
    </source>
</evidence>
<dbReference type="EC" id="6.3.2.9" evidence="5 17"/>
<evidence type="ECO:0000313" key="22">
    <source>
        <dbReference type="Proteomes" id="UP000247612"/>
    </source>
</evidence>
<keyword evidence="9 17" id="KW-0547">Nucleotide-binding</keyword>
<dbReference type="STRING" id="1034346.GCA_000313565_01885"/>
<dbReference type="GO" id="GO:0009252">
    <property type="term" value="P:peptidoglycan biosynthetic process"/>
    <property type="evidence" value="ECO:0007669"/>
    <property type="project" value="UniProtKB-UniRule"/>
</dbReference>
<evidence type="ECO:0000256" key="9">
    <source>
        <dbReference type="ARBA" id="ARBA00022741"/>
    </source>
</evidence>
<gene>
    <name evidence="17" type="primary">murD</name>
    <name evidence="21" type="ORF">DES51_11934</name>
</gene>
<keyword evidence="8 17" id="KW-0436">Ligase</keyword>
<dbReference type="PANTHER" id="PTHR43692">
    <property type="entry name" value="UDP-N-ACETYLMURAMOYLALANINE--D-GLUTAMATE LIGASE"/>
    <property type="match status" value="1"/>
</dbReference>
<comment type="function">
    <text evidence="1 17 18">Cell wall formation. Catalyzes the addition of glutamate to the nucleotide precursor UDP-N-acetylmuramoyl-L-alanine (UMA).</text>
</comment>
<feature type="domain" description="Mur ligase central" evidence="20">
    <location>
        <begin position="107"/>
        <end position="280"/>
    </location>
</feature>
<evidence type="ECO:0000256" key="5">
    <source>
        <dbReference type="ARBA" id="ARBA00012212"/>
    </source>
</evidence>
<evidence type="ECO:0000256" key="18">
    <source>
        <dbReference type="RuleBase" id="RU003664"/>
    </source>
</evidence>
<dbReference type="GO" id="GO:0071555">
    <property type="term" value="P:cell wall organization"/>
    <property type="evidence" value="ECO:0007669"/>
    <property type="project" value="UniProtKB-KW"/>
</dbReference>
<keyword evidence="13 17" id="KW-0961">Cell wall biogenesis/degradation</keyword>
<dbReference type="InterPro" id="IPR005762">
    <property type="entry name" value="MurD"/>
</dbReference>
<keyword evidence="11 17" id="KW-0133">Cell shape</keyword>
<dbReference type="InterPro" id="IPR036565">
    <property type="entry name" value="Mur-like_cat_sf"/>
</dbReference>
<evidence type="ECO:0000256" key="10">
    <source>
        <dbReference type="ARBA" id="ARBA00022840"/>
    </source>
</evidence>
<dbReference type="SUPFAM" id="SSF53244">
    <property type="entry name" value="MurD-like peptide ligases, peptide-binding domain"/>
    <property type="match status" value="1"/>
</dbReference>
<protein>
    <recommendedName>
        <fullName evidence="6 17">UDP-N-acetylmuramoylalanine--D-glutamate ligase</fullName>
        <ecNumber evidence="5 17">6.3.2.9</ecNumber>
    </recommendedName>
    <alternativeName>
        <fullName evidence="15 17">D-glutamic acid-adding enzyme</fullName>
    </alternativeName>
    <alternativeName>
        <fullName evidence="14 17">UDP-N-acetylmuramoyl-L-alanyl-D-glutamate synthetase</fullName>
    </alternativeName>
</protein>
<dbReference type="RefSeq" id="WP_022938190.1">
    <property type="nucleotide sequence ID" value="NZ_CABKRQ010000005.1"/>
</dbReference>
<dbReference type="Gene3D" id="3.40.1190.10">
    <property type="entry name" value="Mur-like, catalytic domain"/>
    <property type="match status" value="1"/>
</dbReference>
<dbReference type="Gene3D" id="3.90.190.20">
    <property type="entry name" value="Mur ligase, C-terminal domain"/>
    <property type="match status" value="1"/>
</dbReference>
<comment type="similarity">
    <text evidence="4 17">Belongs to the MurCDEF family.</text>
</comment>
<proteinExistence type="inferred from homology"/>
<dbReference type="SUPFAM" id="SSF53623">
    <property type="entry name" value="MurD-like peptide ligases, catalytic domain"/>
    <property type="match status" value="1"/>
</dbReference>
<dbReference type="InterPro" id="IPR004101">
    <property type="entry name" value="Mur_ligase_C"/>
</dbReference>
<evidence type="ECO:0000256" key="1">
    <source>
        <dbReference type="ARBA" id="ARBA00002734"/>
    </source>
</evidence>
<dbReference type="Gene3D" id="3.40.50.720">
    <property type="entry name" value="NAD(P)-binding Rossmann-like Domain"/>
    <property type="match status" value="1"/>
</dbReference>
<evidence type="ECO:0000256" key="17">
    <source>
        <dbReference type="HAMAP-Rule" id="MF_00639"/>
    </source>
</evidence>
<dbReference type="GO" id="GO:0005524">
    <property type="term" value="F:ATP binding"/>
    <property type="evidence" value="ECO:0007669"/>
    <property type="project" value="UniProtKB-UniRule"/>
</dbReference>
<keyword evidence="10 17" id="KW-0067">ATP-binding</keyword>
<comment type="catalytic activity">
    <reaction evidence="16 17 18">
        <text>UDP-N-acetyl-alpha-D-muramoyl-L-alanine + D-glutamate + ATP = UDP-N-acetyl-alpha-D-muramoyl-L-alanyl-D-glutamate + ADP + phosphate + H(+)</text>
        <dbReference type="Rhea" id="RHEA:16429"/>
        <dbReference type="ChEBI" id="CHEBI:15378"/>
        <dbReference type="ChEBI" id="CHEBI:29986"/>
        <dbReference type="ChEBI" id="CHEBI:30616"/>
        <dbReference type="ChEBI" id="CHEBI:43474"/>
        <dbReference type="ChEBI" id="CHEBI:83898"/>
        <dbReference type="ChEBI" id="CHEBI:83900"/>
        <dbReference type="ChEBI" id="CHEBI:456216"/>
        <dbReference type="EC" id="6.3.2.9"/>
    </reaction>
</comment>
<feature type="binding site" evidence="17">
    <location>
        <begin position="109"/>
        <end position="115"/>
    </location>
    <ligand>
        <name>ATP</name>
        <dbReference type="ChEBI" id="CHEBI:30616"/>
    </ligand>
</feature>
<keyword evidence="17 18" id="KW-0132">Cell division</keyword>
<keyword evidence="17 18" id="KW-0131">Cell cycle</keyword>
<dbReference type="GO" id="GO:0051301">
    <property type="term" value="P:cell division"/>
    <property type="evidence" value="ECO:0007669"/>
    <property type="project" value="UniProtKB-KW"/>
</dbReference>
<dbReference type="Proteomes" id="UP000247612">
    <property type="component" value="Unassembled WGS sequence"/>
</dbReference>
<evidence type="ECO:0000256" key="3">
    <source>
        <dbReference type="ARBA" id="ARBA00004752"/>
    </source>
</evidence>
<evidence type="ECO:0000256" key="16">
    <source>
        <dbReference type="ARBA" id="ARBA00047632"/>
    </source>
</evidence>
<comment type="subcellular location">
    <subcellularLocation>
        <location evidence="2 17 18">Cytoplasm</location>
    </subcellularLocation>
</comment>
<evidence type="ECO:0000256" key="13">
    <source>
        <dbReference type="ARBA" id="ARBA00023316"/>
    </source>
</evidence>
<reference evidence="21 22" key="1">
    <citation type="submission" date="2018-05" db="EMBL/GenBank/DDBJ databases">
        <title>Genomic Encyclopedia of Type Strains, Phase IV (KMG-IV): sequencing the most valuable type-strain genomes for metagenomic binning, comparative biology and taxonomic classification.</title>
        <authorList>
            <person name="Goeker M."/>
        </authorList>
    </citation>
    <scope>NUCLEOTIDE SEQUENCE [LARGE SCALE GENOMIC DNA]</scope>
    <source>
        <strain evidence="21 22">JC118</strain>
    </source>
</reference>
<evidence type="ECO:0000256" key="6">
    <source>
        <dbReference type="ARBA" id="ARBA00015655"/>
    </source>
</evidence>
<evidence type="ECO:0000256" key="8">
    <source>
        <dbReference type="ARBA" id="ARBA00022598"/>
    </source>
</evidence>
<dbReference type="NCBIfam" id="TIGR01087">
    <property type="entry name" value="murD"/>
    <property type="match status" value="1"/>
</dbReference>
<dbReference type="AlphaFoldDB" id="A0A318KSK4"/>
<evidence type="ECO:0000256" key="4">
    <source>
        <dbReference type="ARBA" id="ARBA00010416"/>
    </source>
</evidence>
<dbReference type="UniPathway" id="UPA00219"/>
<keyword evidence="22" id="KW-1185">Reference proteome</keyword>
<dbReference type="InterPro" id="IPR013221">
    <property type="entry name" value="Mur_ligase_cen"/>
</dbReference>
<evidence type="ECO:0000256" key="7">
    <source>
        <dbReference type="ARBA" id="ARBA00022490"/>
    </source>
</evidence>